<sequence length="442" mass="50718">MKAKVPKDFKAPDMTLYDGISHPSYHLSNFRSRMYLTDASNKIRCKVFPTTLTKTAIKWFDNLPPRSITSFDNLTKKFLARFSIQKDKTKHAPRLLGIKEGDREILCSYMERFNKACLNIHNLPTEAAIMGLINGLRDRPFSHSISMKHPTSLNDVKEQAEKYINMEKNSRLGETSKTEFSYPPRDKDKESTKKEDQPTDKPRKYHNYIPLRVSLMDVYQEICNIEKIPPPCPIKHKRGESLMEYCEYHQIYGHATNECYDLKNVIEKLAREGRLDRFLANRADEPKKRRDEEDRRAERPPRTPERHVHMINRGFAGGGIFVFTGGGISKSSRKRHLKEVYLVGEGDRSPDLPTITFTQEDAAGIIPRHDDPVVVTIILANGNLHRTLVDQGSSTDILFKSAFDMLDLQEKELRAYPNILFGLGDAPIQPVGYIPLHTTFGK</sequence>
<name>A0A6P4CPW3_ARADU</name>
<evidence type="ECO:0000313" key="3">
    <source>
        <dbReference type="Proteomes" id="UP000515211"/>
    </source>
</evidence>
<feature type="compositionally biased region" description="Basic and acidic residues" evidence="1">
    <location>
        <begin position="166"/>
        <end position="177"/>
    </location>
</feature>
<feature type="region of interest" description="Disordered" evidence="1">
    <location>
        <begin position="166"/>
        <end position="205"/>
    </location>
</feature>
<dbReference type="Pfam" id="PF03732">
    <property type="entry name" value="Retrotrans_gag"/>
    <property type="match status" value="1"/>
</dbReference>
<keyword evidence="3" id="KW-1185">Reference proteome</keyword>
<dbReference type="PANTHER" id="PTHR33223:SF10">
    <property type="entry name" value="AMINOTRANSFERASE-LIKE PLANT MOBILE DOMAIN-CONTAINING PROTEIN"/>
    <property type="match status" value="1"/>
</dbReference>
<feature type="compositionally biased region" description="Basic and acidic residues" evidence="1">
    <location>
        <begin position="184"/>
        <end position="202"/>
    </location>
</feature>
<reference evidence="4" key="2">
    <citation type="submission" date="2025-08" db="UniProtKB">
        <authorList>
            <consortium name="RefSeq"/>
        </authorList>
    </citation>
    <scope>IDENTIFICATION</scope>
    <source>
        <tissue evidence="4">Whole plant</tissue>
    </source>
</reference>
<organism evidence="3 4">
    <name type="scientific">Arachis duranensis</name>
    <name type="common">Wild peanut</name>
    <dbReference type="NCBI Taxonomy" id="130453"/>
    <lineage>
        <taxon>Eukaryota</taxon>
        <taxon>Viridiplantae</taxon>
        <taxon>Streptophyta</taxon>
        <taxon>Embryophyta</taxon>
        <taxon>Tracheophyta</taxon>
        <taxon>Spermatophyta</taxon>
        <taxon>Magnoliopsida</taxon>
        <taxon>eudicotyledons</taxon>
        <taxon>Gunneridae</taxon>
        <taxon>Pentapetalae</taxon>
        <taxon>rosids</taxon>
        <taxon>fabids</taxon>
        <taxon>Fabales</taxon>
        <taxon>Fabaceae</taxon>
        <taxon>Papilionoideae</taxon>
        <taxon>50 kb inversion clade</taxon>
        <taxon>dalbergioids sensu lato</taxon>
        <taxon>Dalbergieae</taxon>
        <taxon>Pterocarpus clade</taxon>
        <taxon>Arachis</taxon>
    </lineage>
</organism>
<accession>A0A6P4CPW3</accession>
<feature type="region of interest" description="Disordered" evidence="1">
    <location>
        <begin position="285"/>
        <end position="307"/>
    </location>
</feature>
<dbReference type="KEGG" id="adu:107479488"/>
<evidence type="ECO:0000313" key="4">
    <source>
        <dbReference type="RefSeq" id="XP_015955106.1"/>
    </source>
</evidence>
<reference evidence="3" key="1">
    <citation type="journal article" date="2016" name="Nat. Genet.">
        <title>The genome sequences of Arachis duranensis and Arachis ipaensis, the diploid ancestors of cultivated peanut.</title>
        <authorList>
            <person name="Bertioli D.J."/>
            <person name="Cannon S.B."/>
            <person name="Froenicke L."/>
            <person name="Huang G."/>
            <person name="Farmer A.D."/>
            <person name="Cannon E.K."/>
            <person name="Liu X."/>
            <person name="Gao D."/>
            <person name="Clevenger J."/>
            <person name="Dash S."/>
            <person name="Ren L."/>
            <person name="Moretzsohn M.C."/>
            <person name="Shirasawa K."/>
            <person name="Huang W."/>
            <person name="Vidigal B."/>
            <person name="Abernathy B."/>
            <person name="Chu Y."/>
            <person name="Niederhuth C.E."/>
            <person name="Umale P."/>
            <person name="Araujo A.C."/>
            <person name="Kozik A."/>
            <person name="Kim K.D."/>
            <person name="Burow M.D."/>
            <person name="Varshney R.K."/>
            <person name="Wang X."/>
            <person name="Zhang X."/>
            <person name="Barkley N."/>
            <person name="Guimaraes P.M."/>
            <person name="Isobe S."/>
            <person name="Guo B."/>
            <person name="Liao B."/>
            <person name="Stalker H.T."/>
            <person name="Schmitz R.J."/>
            <person name="Scheffler B.E."/>
            <person name="Leal-Bertioli S.C."/>
            <person name="Xun X."/>
            <person name="Jackson S.A."/>
            <person name="Michelmore R."/>
            <person name="Ozias-Akins P."/>
        </authorList>
    </citation>
    <scope>NUCLEOTIDE SEQUENCE [LARGE SCALE GENOMIC DNA]</scope>
    <source>
        <strain evidence="3">cv. V14167</strain>
    </source>
</reference>
<feature type="domain" description="Retrotransposon gag" evidence="2">
    <location>
        <begin position="46"/>
        <end position="138"/>
    </location>
</feature>
<dbReference type="PANTHER" id="PTHR33223">
    <property type="entry name" value="CCHC-TYPE DOMAIN-CONTAINING PROTEIN"/>
    <property type="match status" value="1"/>
</dbReference>
<evidence type="ECO:0000259" key="2">
    <source>
        <dbReference type="Pfam" id="PF03732"/>
    </source>
</evidence>
<protein>
    <submittedName>
        <fullName evidence="4">Uncharacterized protein LOC107479488</fullName>
    </submittedName>
</protein>
<dbReference type="RefSeq" id="XP_015955106.1">
    <property type="nucleotide sequence ID" value="XM_016099620.1"/>
</dbReference>
<gene>
    <name evidence="4" type="primary">LOC107479488</name>
</gene>
<proteinExistence type="predicted"/>
<dbReference type="Proteomes" id="UP000515211">
    <property type="component" value="Chromosome 3"/>
</dbReference>
<dbReference type="AlphaFoldDB" id="A0A6P4CPW3"/>
<dbReference type="InterPro" id="IPR005162">
    <property type="entry name" value="Retrotrans_gag_dom"/>
</dbReference>
<dbReference type="GeneID" id="107479488"/>
<evidence type="ECO:0000256" key="1">
    <source>
        <dbReference type="SAM" id="MobiDB-lite"/>
    </source>
</evidence>